<dbReference type="InterPro" id="IPR023631">
    <property type="entry name" value="Amidase_dom"/>
</dbReference>
<protein>
    <recommendedName>
        <fullName evidence="1">Amidase domain-containing protein</fullName>
    </recommendedName>
</protein>
<dbReference type="Proteomes" id="UP001251528">
    <property type="component" value="Unassembled WGS sequence"/>
</dbReference>
<proteinExistence type="predicted"/>
<dbReference type="PANTHER" id="PTHR42678:SF34">
    <property type="entry name" value="OS04G0183300 PROTEIN"/>
    <property type="match status" value="1"/>
</dbReference>
<evidence type="ECO:0000259" key="1">
    <source>
        <dbReference type="Pfam" id="PF01425"/>
    </source>
</evidence>
<dbReference type="AlphaFoldDB" id="A0AAJ0CVC0"/>
<dbReference type="Pfam" id="PF01425">
    <property type="entry name" value="Amidase"/>
    <property type="match status" value="1"/>
</dbReference>
<sequence>MPSDRAALYTIRPTLKIISQDGIIPVTLEADSAGPMTKSVLDLANLLDVLVDSNQTTVPSRGYNSAITGSWGDIRIGYLEPQKWLPSKAIEKYEKNATEQMLRDWNSAYDKLKSIVKVVKPVTLLSADEALNDGNMNIQDAFGRTNPFDKVSD</sequence>
<comment type="caution">
    <text evidence="2">The sequence shown here is derived from an EMBL/GenBank/DDBJ whole genome shotgun (WGS) entry which is preliminary data.</text>
</comment>
<gene>
    <name evidence="2" type="ORF">QQS21_004504</name>
</gene>
<dbReference type="SUPFAM" id="SSF75304">
    <property type="entry name" value="Amidase signature (AS) enzymes"/>
    <property type="match status" value="1"/>
</dbReference>
<keyword evidence="3" id="KW-1185">Reference proteome</keyword>
<name>A0AAJ0CVC0_9HYPO</name>
<dbReference type="EMBL" id="JASWJB010000067">
    <property type="protein sequence ID" value="KAK2601913.1"/>
    <property type="molecule type" value="Genomic_DNA"/>
</dbReference>
<dbReference type="InterPro" id="IPR036928">
    <property type="entry name" value="AS_sf"/>
</dbReference>
<dbReference type="PANTHER" id="PTHR42678">
    <property type="entry name" value="AMIDASE"/>
    <property type="match status" value="1"/>
</dbReference>
<feature type="domain" description="Amidase" evidence="1">
    <location>
        <begin position="6"/>
        <end position="102"/>
    </location>
</feature>
<reference evidence="2" key="1">
    <citation type="submission" date="2023-06" db="EMBL/GenBank/DDBJ databases">
        <title>Conoideocrella luteorostrata (Hypocreales: Clavicipitaceae), a potential biocontrol fungus for elongate hemlock scale in United States Christmas tree production areas.</title>
        <authorList>
            <person name="Barrett H."/>
            <person name="Lovett B."/>
            <person name="Macias A.M."/>
            <person name="Stajich J.E."/>
            <person name="Kasson M.T."/>
        </authorList>
    </citation>
    <scope>NUCLEOTIDE SEQUENCE</scope>
    <source>
        <strain evidence="2">ARSEF 14590</strain>
    </source>
</reference>
<evidence type="ECO:0000313" key="2">
    <source>
        <dbReference type="EMBL" id="KAK2601913.1"/>
    </source>
</evidence>
<accession>A0AAJ0CVC0</accession>
<dbReference type="Gene3D" id="3.90.1300.10">
    <property type="entry name" value="Amidase signature (AS) domain"/>
    <property type="match status" value="1"/>
</dbReference>
<evidence type="ECO:0000313" key="3">
    <source>
        <dbReference type="Proteomes" id="UP001251528"/>
    </source>
</evidence>
<organism evidence="2 3">
    <name type="scientific">Conoideocrella luteorostrata</name>
    <dbReference type="NCBI Taxonomy" id="1105319"/>
    <lineage>
        <taxon>Eukaryota</taxon>
        <taxon>Fungi</taxon>
        <taxon>Dikarya</taxon>
        <taxon>Ascomycota</taxon>
        <taxon>Pezizomycotina</taxon>
        <taxon>Sordariomycetes</taxon>
        <taxon>Hypocreomycetidae</taxon>
        <taxon>Hypocreales</taxon>
        <taxon>Clavicipitaceae</taxon>
        <taxon>Conoideocrella</taxon>
    </lineage>
</organism>